<proteinExistence type="predicted"/>
<evidence type="ECO:0000313" key="2">
    <source>
        <dbReference type="Proteomes" id="UP000553193"/>
    </source>
</evidence>
<comment type="caution">
    <text evidence="1">The sequence shown here is derived from an EMBL/GenBank/DDBJ whole genome shotgun (WGS) entry which is preliminary data.</text>
</comment>
<evidence type="ECO:0000313" key="1">
    <source>
        <dbReference type="EMBL" id="MBB3896866.1"/>
    </source>
</evidence>
<reference evidence="1 2" key="1">
    <citation type="submission" date="2020-08" db="EMBL/GenBank/DDBJ databases">
        <title>Genomic Encyclopedia of Type Strains, Phase IV (KMG-IV): sequencing the most valuable type-strain genomes for metagenomic binning, comparative biology and taxonomic classification.</title>
        <authorList>
            <person name="Goeker M."/>
        </authorList>
    </citation>
    <scope>NUCLEOTIDE SEQUENCE [LARGE SCALE GENOMIC DNA]</scope>
    <source>
        <strain evidence="1 2">DSM 19979</strain>
    </source>
</reference>
<protein>
    <submittedName>
        <fullName evidence="1">Uncharacterized protein</fullName>
    </submittedName>
</protein>
<keyword evidence="2" id="KW-1185">Reference proteome</keyword>
<dbReference type="RefSeq" id="WP_184381820.1">
    <property type="nucleotide sequence ID" value="NZ_JACIDJ010000001.1"/>
</dbReference>
<name>A0A840A8K6_9PROT</name>
<accession>A0A840A8K6</accession>
<dbReference type="EMBL" id="JACIDJ010000001">
    <property type="protein sequence ID" value="MBB3896866.1"/>
    <property type="molecule type" value="Genomic_DNA"/>
</dbReference>
<gene>
    <name evidence="1" type="ORF">GGQ83_000292</name>
</gene>
<sequence length="184" mass="19717">MTAARKSAAEEAAFVEAYLRAHPGFLAARPGLYAVLTPPRRVHGEVLADHMAAMIQAGRAEWRQVLAAGRTGRSFAAKVAEAVLALIAATDPRDCVRHEWPALLGVEHATLLPRPAPAPLTLRDLARADPAWHGEAAPLIRREALLRVGEATLVLGARAAEDLPNEPESLDVLARALHATLHRA</sequence>
<organism evidence="1 2">
    <name type="scientific">Roseococcus suduntuyensis</name>
    <dbReference type="NCBI Taxonomy" id="455361"/>
    <lineage>
        <taxon>Bacteria</taxon>
        <taxon>Pseudomonadati</taxon>
        <taxon>Pseudomonadota</taxon>
        <taxon>Alphaproteobacteria</taxon>
        <taxon>Acetobacterales</taxon>
        <taxon>Roseomonadaceae</taxon>
        <taxon>Roseococcus</taxon>
    </lineage>
</organism>
<dbReference type="Proteomes" id="UP000553193">
    <property type="component" value="Unassembled WGS sequence"/>
</dbReference>
<dbReference type="AlphaFoldDB" id="A0A840A8K6"/>